<organism evidence="4 5">
    <name type="scientific">Chlorella vulgaris</name>
    <name type="common">Green alga</name>
    <dbReference type="NCBI Taxonomy" id="3077"/>
    <lineage>
        <taxon>Eukaryota</taxon>
        <taxon>Viridiplantae</taxon>
        <taxon>Chlorophyta</taxon>
        <taxon>core chlorophytes</taxon>
        <taxon>Trebouxiophyceae</taxon>
        <taxon>Chlorellales</taxon>
        <taxon>Chlorellaceae</taxon>
        <taxon>Chlorella clade</taxon>
        <taxon>Chlorella</taxon>
    </lineage>
</organism>
<comment type="caution">
    <text evidence="4">The sequence shown here is derived from an EMBL/GenBank/DDBJ whole genome shotgun (WGS) entry which is preliminary data.</text>
</comment>
<name>A0A9D4TSP5_CHLVU</name>
<dbReference type="InterPro" id="IPR007345">
    <property type="entry name" value="Polysacch_pyruvyl_Trfase"/>
</dbReference>
<feature type="compositionally biased region" description="Low complexity" evidence="1">
    <location>
        <begin position="62"/>
        <end position="78"/>
    </location>
</feature>
<dbReference type="AlphaFoldDB" id="A0A9D4TSP5"/>
<reference evidence="4" key="2">
    <citation type="submission" date="2020-11" db="EMBL/GenBank/DDBJ databases">
        <authorList>
            <person name="Cecchin M."/>
            <person name="Marcolungo L."/>
            <person name="Rossato M."/>
            <person name="Girolomoni L."/>
            <person name="Cosentino E."/>
            <person name="Cuine S."/>
            <person name="Li-Beisson Y."/>
            <person name="Delledonne M."/>
            <person name="Ballottari M."/>
        </authorList>
    </citation>
    <scope>NUCLEOTIDE SEQUENCE</scope>
    <source>
        <strain evidence="4">211/11P</strain>
        <tissue evidence="4">Whole cell</tissue>
    </source>
</reference>
<evidence type="ECO:0000256" key="2">
    <source>
        <dbReference type="SAM" id="SignalP"/>
    </source>
</evidence>
<dbReference type="OrthoDB" id="570834at2759"/>
<evidence type="ECO:0000313" key="4">
    <source>
        <dbReference type="EMBL" id="KAI3433678.1"/>
    </source>
</evidence>
<feature type="domain" description="Polysaccharide pyruvyl transferase" evidence="3">
    <location>
        <begin position="225"/>
        <end position="400"/>
    </location>
</feature>
<sequence>MCRTRFFTIILLIFVTVLAWTHLSGSTSSQHIKHGHSKAAKQEASVTGLTTQLDRSSEDTAASIRSSGDNDSSSSSTAVTSLKPRIGWVDRVFGERPPSGLRLEDAVRVASDNFGNLVWAYAAWQLLDHSAVEVVEVVRPGVKVEVDALLMPTANLLFDATPYIKSSMAGHTQRLFAFSHSVTAPTLLIGIGSQVNFDQALGEEIAANKTKAASADFAAAADVVLHQQQVQLLRQVQKSGGIITTRGKFTEAIITANGLNPPLPIGCPSFMLNHNPRLGEVLQKKWDAVLAARSTKLRLAITMPATPRTKGLPLDADLLAKRIFKLFPNSVAVLQTEEDAYTLRRLNAKHGVCLGAERVLFYYDAQSWIDGLKDFDFVFGFRIHGTMAALAAEVPGIVVSKDYRIKELAEAMALPSVDLLAAKLDDDSFDLFEFMDTLTSYEAAGFDQRRREAAAVYVREFERLKVPLNPGVAAIAGS</sequence>
<evidence type="ECO:0000259" key="3">
    <source>
        <dbReference type="Pfam" id="PF04230"/>
    </source>
</evidence>
<keyword evidence="2" id="KW-0732">Signal</keyword>
<dbReference type="Proteomes" id="UP001055712">
    <property type="component" value="Unassembled WGS sequence"/>
</dbReference>
<accession>A0A9D4TSP5</accession>
<protein>
    <recommendedName>
        <fullName evidence="3">Polysaccharide pyruvyl transferase domain-containing protein</fullName>
    </recommendedName>
</protein>
<feature type="compositionally biased region" description="Polar residues" evidence="1">
    <location>
        <begin position="44"/>
        <end position="54"/>
    </location>
</feature>
<reference evidence="4" key="1">
    <citation type="journal article" date="2019" name="Plant J.">
        <title>Chlorella vulgaris genome assembly and annotation reveals the molecular basis for metabolic acclimation to high light conditions.</title>
        <authorList>
            <person name="Cecchin M."/>
            <person name="Marcolungo L."/>
            <person name="Rossato M."/>
            <person name="Girolomoni L."/>
            <person name="Cosentino E."/>
            <person name="Cuine S."/>
            <person name="Li-Beisson Y."/>
            <person name="Delledonne M."/>
            <person name="Ballottari M."/>
        </authorList>
    </citation>
    <scope>NUCLEOTIDE SEQUENCE</scope>
    <source>
        <strain evidence="4">211/11P</strain>
    </source>
</reference>
<feature type="chain" id="PRO_5038910126" description="Polysaccharide pyruvyl transferase domain-containing protein" evidence="2">
    <location>
        <begin position="20"/>
        <end position="478"/>
    </location>
</feature>
<keyword evidence="5" id="KW-1185">Reference proteome</keyword>
<feature type="signal peptide" evidence="2">
    <location>
        <begin position="1"/>
        <end position="19"/>
    </location>
</feature>
<proteinExistence type="predicted"/>
<gene>
    <name evidence="4" type="ORF">D9Q98_003487</name>
</gene>
<evidence type="ECO:0000256" key="1">
    <source>
        <dbReference type="SAM" id="MobiDB-lite"/>
    </source>
</evidence>
<evidence type="ECO:0000313" key="5">
    <source>
        <dbReference type="Proteomes" id="UP001055712"/>
    </source>
</evidence>
<dbReference type="EMBL" id="SIDB01000004">
    <property type="protein sequence ID" value="KAI3433678.1"/>
    <property type="molecule type" value="Genomic_DNA"/>
</dbReference>
<dbReference type="Pfam" id="PF04230">
    <property type="entry name" value="PS_pyruv_trans"/>
    <property type="match status" value="1"/>
</dbReference>
<feature type="region of interest" description="Disordered" evidence="1">
    <location>
        <begin position="34"/>
        <end position="78"/>
    </location>
</feature>